<dbReference type="InterPro" id="IPR008991">
    <property type="entry name" value="Translation_prot_SH3-like_sf"/>
</dbReference>
<dbReference type="AlphaFoldDB" id="A0A069CXF9"/>
<dbReference type="Proteomes" id="UP000030643">
    <property type="component" value="Unassembled WGS sequence"/>
</dbReference>
<gene>
    <name evidence="1" type="ORF">WOSG25_260080</name>
</gene>
<name>A0A069CXF9_WEIOS</name>
<reference evidence="2" key="1">
    <citation type="journal article" date="2014" name="Genome Announc.">
        <title>Draft genome sequence of Weissella oryzae SG25T, isolated from fermented rice grains.</title>
        <authorList>
            <person name="Tanizawa Y."/>
            <person name="Fujisawa T."/>
            <person name="Mochizuki T."/>
            <person name="Kaminuma E."/>
            <person name="Suzuki Y."/>
            <person name="Nakamura Y."/>
            <person name="Tohno M."/>
        </authorList>
    </citation>
    <scope>NUCLEOTIDE SEQUENCE [LARGE SCALE GENOMIC DNA]</scope>
    <source>
        <strain evidence="2">DSM 25784 / JCM 18191 / LMG 30913 / SG25</strain>
    </source>
</reference>
<protein>
    <submittedName>
        <fullName evidence="1">Uncharacterized protein</fullName>
    </submittedName>
</protein>
<evidence type="ECO:0000313" key="2">
    <source>
        <dbReference type="Proteomes" id="UP000030643"/>
    </source>
</evidence>
<sequence length="68" mass="7897">MAKDEVRFEGGKIMDDEFMVGDVVKVLSRPYEGYEGTIIGTDKLTHEYIVFVQGFEEIYFKENELRAI</sequence>
<accession>A0A069CXF9</accession>
<evidence type="ECO:0000313" key="1">
    <source>
        <dbReference type="EMBL" id="GAK32052.1"/>
    </source>
</evidence>
<keyword evidence="2" id="KW-1185">Reference proteome</keyword>
<dbReference type="SUPFAM" id="SSF50104">
    <property type="entry name" value="Translation proteins SH3-like domain"/>
    <property type="match status" value="1"/>
</dbReference>
<organism evidence="1 2">
    <name type="scientific">Weissella oryzae (strain DSM 25784 / JCM 18191 / LMG 30913 / SG25)</name>
    <dbReference type="NCBI Taxonomy" id="1329250"/>
    <lineage>
        <taxon>Bacteria</taxon>
        <taxon>Bacillati</taxon>
        <taxon>Bacillota</taxon>
        <taxon>Bacilli</taxon>
        <taxon>Lactobacillales</taxon>
        <taxon>Lactobacillaceae</taxon>
        <taxon>Weissella</taxon>
    </lineage>
</organism>
<dbReference type="EMBL" id="DF820509">
    <property type="protein sequence ID" value="GAK32052.1"/>
    <property type="molecule type" value="Genomic_DNA"/>
</dbReference>
<proteinExistence type="predicted"/>